<dbReference type="EMBL" id="CAACYH010000004">
    <property type="protein sequence ID" value="VFB13310.1"/>
    <property type="molecule type" value="Genomic_DNA"/>
</dbReference>
<dbReference type="PROSITE" id="PS01124">
    <property type="entry name" value="HTH_ARAC_FAMILY_2"/>
    <property type="match status" value="1"/>
</dbReference>
<evidence type="ECO:0000256" key="3">
    <source>
        <dbReference type="ARBA" id="ARBA00023163"/>
    </source>
</evidence>
<organism evidence="5 6">
    <name type="scientific">Prevotella heparinolytica</name>
    <dbReference type="NCBI Taxonomy" id="28113"/>
    <lineage>
        <taxon>Bacteria</taxon>
        <taxon>Pseudomonadati</taxon>
        <taxon>Bacteroidota</taxon>
        <taxon>Bacteroidia</taxon>
        <taxon>Bacteroidales</taxon>
        <taxon>Bacteroidaceae</taxon>
        <taxon>Bacteroides</taxon>
    </lineage>
</organism>
<evidence type="ECO:0000259" key="4">
    <source>
        <dbReference type="PROSITE" id="PS01124"/>
    </source>
</evidence>
<protein>
    <submittedName>
        <fullName evidence="5">AraC family transcriptional regulator</fullName>
    </submittedName>
</protein>
<dbReference type="Proteomes" id="UP000396835">
    <property type="component" value="Unassembled WGS sequence"/>
</dbReference>
<dbReference type="AlphaFoldDB" id="A0A449I1I2"/>
<gene>
    <name evidence="5" type="ORF">NCTC7812_00833</name>
</gene>
<evidence type="ECO:0000256" key="1">
    <source>
        <dbReference type="ARBA" id="ARBA00023015"/>
    </source>
</evidence>
<dbReference type="GO" id="GO:0043565">
    <property type="term" value="F:sequence-specific DNA binding"/>
    <property type="evidence" value="ECO:0007669"/>
    <property type="project" value="InterPro"/>
</dbReference>
<evidence type="ECO:0000313" key="5">
    <source>
        <dbReference type="EMBL" id="VFB13310.1"/>
    </source>
</evidence>
<dbReference type="Pfam" id="PF12833">
    <property type="entry name" value="HTH_18"/>
    <property type="match status" value="1"/>
</dbReference>
<sequence>MSHFAQIVYHAIGILLNFGDMNENKEPDFVFSTDFSQVNDKHFYRWCVHLICLDGEGSFVFNDRCWHICRNDIAILILPDKVCNLAPHPDLRIEFFAAPLNFLNAQLPANNFGIGGGITLYNNPIIPVCEEDARKFTNDIHRLRDRMADTSHLFYRELMGSLCRTMMYDLFDFHAKYYGAQASTDRRSFIVKELMKLLQTGISRTEREVAYYANRLHVTPKYLSDTVRRTTGSNVTSFIDRYTVPMLKGFLEDERLSLTQIAEMMNFASLSYFSRYVSKHLGMSPSQYRLSLQPDKK</sequence>
<evidence type="ECO:0000256" key="2">
    <source>
        <dbReference type="ARBA" id="ARBA00023125"/>
    </source>
</evidence>
<dbReference type="PANTHER" id="PTHR43280:SF32">
    <property type="entry name" value="TRANSCRIPTIONAL REGULATORY PROTEIN"/>
    <property type="match status" value="1"/>
</dbReference>
<proteinExistence type="predicted"/>
<dbReference type="RefSeq" id="WP_234878073.1">
    <property type="nucleotide sequence ID" value="NZ_CAACYH010000004.1"/>
</dbReference>
<dbReference type="SUPFAM" id="SSF46689">
    <property type="entry name" value="Homeodomain-like"/>
    <property type="match status" value="1"/>
</dbReference>
<dbReference type="SMART" id="SM00342">
    <property type="entry name" value="HTH_ARAC"/>
    <property type="match status" value="1"/>
</dbReference>
<keyword evidence="3" id="KW-0804">Transcription</keyword>
<name>A0A449I1I2_9BACE</name>
<keyword evidence="2" id="KW-0238">DNA-binding</keyword>
<dbReference type="Gene3D" id="1.10.10.60">
    <property type="entry name" value="Homeodomain-like"/>
    <property type="match status" value="1"/>
</dbReference>
<evidence type="ECO:0000313" key="6">
    <source>
        <dbReference type="Proteomes" id="UP000396835"/>
    </source>
</evidence>
<keyword evidence="1" id="KW-0805">Transcription regulation</keyword>
<reference evidence="5 6" key="1">
    <citation type="submission" date="2019-02" db="EMBL/GenBank/DDBJ databases">
        <authorList>
            <consortium name="Pathogen Informatics"/>
        </authorList>
    </citation>
    <scope>NUCLEOTIDE SEQUENCE [LARGE SCALE GENOMIC DNA]</scope>
    <source>
        <strain evidence="5 6">3012STDY7078512</strain>
    </source>
</reference>
<feature type="domain" description="HTH araC/xylS-type" evidence="4">
    <location>
        <begin position="192"/>
        <end position="291"/>
    </location>
</feature>
<dbReference type="InterPro" id="IPR009057">
    <property type="entry name" value="Homeodomain-like_sf"/>
</dbReference>
<dbReference type="PANTHER" id="PTHR43280">
    <property type="entry name" value="ARAC-FAMILY TRANSCRIPTIONAL REGULATOR"/>
    <property type="match status" value="1"/>
</dbReference>
<accession>A0A449I1I2</accession>
<dbReference type="GO" id="GO:0003700">
    <property type="term" value="F:DNA-binding transcription factor activity"/>
    <property type="evidence" value="ECO:0007669"/>
    <property type="project" value="InterPro"/>
</dbReference>
<dbReference type="InterPro" id="IPR018060">
    <property type="entry name" value="HTH_AraC"/>
</dbReference>